<protein>
    <submittedName>
        <fullName evidence="2">Uncharacterized protein</fullName>
    </submittedName>
</protein>
<dbReference type="InterPro" id="IPR021324">
    <property type="entry name" value="DUF2929"/>
</dbReference>
<evidence type="ECO:0000313" key="2">
    <source>
        <dbReference type="EMBL" id="KRM93795.1"/>
    </source>
</evidence>
<gene>
    <name evidence="2" type="ORF">FC56_GL000513</name>
</gene>
<dbReference type="Pfam" id="PF11151">
    <property type="entry name" value="DUF2929"/>
    <property type="match status" value="1"/>
</dbReference>
<sequence>MTIIFWSFIFGEIIGYIGSALELMPYSALQVGITAVITAVASVNGIYLLQKGQN</sequence>
<keyword evidence="1" id="KW-0812">Transmembrane</keyword>
<dbReference type="Proteomes" id="UP000051256">
    <property type="component" value="Unassembled WGS sequence"/>
</dbReference>
<keyword evidence="3" id="KW-1185">Reference proteome</keyword>
<evidence type="ECO:0000256" key="1">
    <source>
        <dbReference type="SAM" id="Phobius"/>
    </source>
</evidence>
<name>A0A0R2D2B8_9LACO</name>
<organism evidence="2 3">
    <name type="scientific">Lentilactobacillus senioris DSM 24302 = JCM 17472</name>
    <dbReference type="NCBI Taxonomy" id="1423802"/>
    <lineage>
        <taxon>Bacteria</taxon>
        <taxon>Bacillati</taxon>
        <taxon>Bacillota</taxon>
        <taxon>Bacilli</taxon>
        <taxon>Lactobacillales</taxon>
        <taxon>Lactobacillaceae</taxon>
        <taxon>Lentilactobacillus</taxon>
    </lineage>
</organism>
<keyword evidence="1" id="KW-1133">Transmembrane helix</keyword>
<dbReference type="EMBL" id="AYZR01000008">
    <property type="protein sequence ID" value="KRM93795.1"/>
    <property type="molecule type" value="Genomic_DNA"/>
</dbReference>
<accession>A0A0R2D2B8</accession>
<dbReference type="STRING" id="1423802.FC56_GL000513"/>
<dbReference type="AlphaFoldDB" id="A0A0R2D2B8"/>
<comment type="caution">
    <text evidence="2">The sequence shown here is derived from an EMBL/GenBank/DDBJ whole genome shotgun (WGS) entry which is preliminary data.</text>
</comment>
<dbReference type="PATRIC" id="fig|1423802.4.peg.524"/>
<evidence type="ECO:0000313" key="3">
    <source>
        <dbReference type="Proteomes" id="UP000051256"/>
    </source>
</evidence>
<reference evidence="2 3" key="1">
    <citation type="journal article" date="2015" name="Genome Announc.">
        <title>Expanding the biotechnology potential of lactobacilli through comparative genomics of 213 strains and associated genera.</title>
        <authorList>
            <person name="Sun Z."/>
            <person name="Harris H.M."/>
            <person name="McCann A."/>
            <person name="Guo C."/>
            <person name="Argimon S."/>
            <person name="Zhang W."/>
            <person name="Yang X."/>
            <person name="Jeffery I.B."/>
            <person name="Cooney J.C."/>
            <person name="Kagawa T.F."/>
            <person name="Liu W."/>
            <person name="Song Y."/>
            <person name="Salvetti E."/>
            <person name="Wrobel A."/>
            <person name="Rasinkangas P."/>
            <person name="Parkhill J."/>
            <person name="Rea M.C."/>
            <person name="O'Sullivan O."/>
            <person name="Ritari J."/>
            <person name="Douillard F.P."/>
            <person name="Paul Ross R."/>
            <person name="Yang R."/>
            <person name="Briner A.E."/>
            <person name="Felis G.E."/>
            <person name="de Vos W.M."/>
            <person name="Barrangou R."/>
            <person name="Klaenhammer T.R."/>
            <person name="Caufield P.W."/>
            <person name="Cui Y."/>
            <person name="Zhang H."/>
            <person name="O'Toole P.W."/>
        </authorList>
    </citation>
    <scope>NUCLEOTIDE SEQUENCE [LARGE SCALE GENOMIC DNA]</scope>
    <source>
        <strain evidence="2 3">DSM 24302</strain>
    </source>
</reference>
<feature type="transmembrane region" description="Helical" evidence="1">
    <location>
        <begin position="28"/>
        <end position="49"/>
    </location>
</feature>
<proteinExistence type="predicted"/>
<keyword evidence="1" id="KW-0472">Membrane</keyword>